<protein>
    <submittedName>
        <fullName evidence="1">Uncharacterized protein</fullName>
    </submittedName>
</protein>
<gene>
    <name evidence="1" type="ORF">HERILL_LOCUS13183</name>
</gene>
<dbReference type="EMBL" id="LR899013">
    <property type="protein sequence ID" value="CAD7090717.1"/>
    <property type="molecule type" value="Genomic_DNA"/>
</dbReference>
<organism evidence="1 2">
    <name type="scientific">Hermetia illucens</name>
    <name type="common">Black soldier fly</name>
    <dbReference type="NCBI Taxonomy" id="343691"/>
    <lineage>
        <taxon>Eukaryota</taxon>
        <taxon>Metazoa</taxon>
        <taxon>Ecdysozoa</taxon>
        <taxon>Arthropoda</taxon>
        <taxon>Hexapoda</taxon>
        <taxon>Insecta</taxon>
        <taxon>Pterygota</taxon>
        <taxon>Neoptera</taxon>
        <taxon>Endopterygota</taxon>
        <taxon>Diptera</taxon>
        <taxon>Brachycera</taxon>
        <taxon>Stratiomyomorpha</taxon>
        <taxon>Stratiomyidae</taxon>
        <taxon>Hermetiinae</taxon>
        <taxon>Hermetia</taxon>
    </lineage>
</organism>
<dbReference type="AlphaFoldDB" id="A0A7R8V255"/>
<evidence type="ECO:0000313" key="2">
    <source>
        <dbReference type="Proteomes" id="UP000594454"/>
    </source>
</evidence>
<dbReference type="InParanoid" id="A0A7R8V255"/>
<dbReference type="OrthoDB" id="6614738at2759"/>
<reference evidence="1 2" key="1">
    <citation type="submission" date="2020-11" db="EMBL/GenBank/DDBJ databases">
        <authorList>
            <person name="Wallbank WR R."/>
            <person name="Pardo Diaz C."/>
            <person name="Kozak K."/>
            <person name="Martin S."/>
            <person name="Jiggins C."/>
            <person name="Moest M."/>
            <person name="Warren A I."/>
            <person name="Generalovic N T."/>
            <person name="Byers J.R.P. K."/>
            <person name="Montejo-Kovacevich G."/>
            <person name="Yen C E."/>
        </authorList>
    </citation>
    <scope>NUCLEOTIDE SEQUENCE [LARGE SCALE GENOMIC DNA]</scope>
</reference>
<proteinExistence type="predicted"/>
<sequence length="251" mass="29081">MVLVSLNGDDPILQQKLLTILNRENSYAWTVMIKDQSPEHNYESVEKAKNYFTIIDKSEDILEIIGKWKTLSTWNPMAQVVILMANAMDLIELESNRRNLIILLLQNHVLNAYIVSLQSNSSRIEVATLFPYDGENCADQVLDISIVDVCEYDPEIDLNVELENIAQWEVFNHYENKLPNDLHSCPLMVSARMWEPYAFYDSKENDFSAGIDVNIVRTITERLNMFLYIAPQNGTIYEVHEEIVKGYVMFY</sequence>
<accession>A0A7R8V255</accession>
<keyword evidence="2" id="KW-1185">Reference proteome</keyword>
<evidence type="ECO:0000313" key="1">
    <source>
        <dbReference type="EMBL" id="CAD7090717.1"/>
    </source>
</evidence>
<name>A0A7R8V255_HERIL</name>
<dbReference type="Proteomes" id="UP000594454">
    <property type="component" value="Chromosome 5"/>
</dbReference>